<organism evidence="1 2">
    <name type="scientific">Frankliniella fusca</name>
    <dbReference type="NCBI Taxonomy" id="407009"/>
    <lineage>
        <taxon>Eukaryota</taxon>
        <taxon>Metazoa</taxon>
        <taxon>Ecdysozoa</taxon>
        <taxon>Arthropoda</taxon>
        <taxon>Hexapoda</taxon>
        <taxon>Insecta</taxon>
        <taxon>Pterygota</taxon>
        <taxon>Neoptera</taxon>
        <taxon>Paraneoptera</taxon>
        <taxon>Thysanoptera</taxon>
        <taxon>Terebrantia</taxon>
        <taxon>Thripoidea</taxon>
        <taxon>Thripidae</taxon>
        <taxon>Frankliniella</taxon>
    </lineage>
</organism>
<dbReference type="AlphaFoldDB" id="A0AAE1HPQ7"/>
<keyword evidence="2" id="KW-1185">Reference proteome</keyword>
<reference evidence="1" key="1">
    <citation type="submission" date="2021-07" db="EMBL/GenBank/DDBJ databases">
        <authorList>
            <person name="Catto M.A."/>
            <person name="Jacobson A."/>
            <person name="Kennedy G."/>
            <person name="Labadie P."/>
            <person name="Hunt B.G."/>
            <person name="Srinivasan R."/>
        </authorList>
    </citation>
    <scope>NUCLEOTIDE SEQUENCE</scope>
    <source>
        <strain evidence="1">PL_HMW_Pooled</strain>
        <tissue evidence="1">Head</tissue>
    </source>
</reference>
<proteinExistence type="predicted"/>
<comment type="caution">
    <text evidence="1">The sequence shown here is derived from an EMBL/GenBank/DDBJ whole genome shotgun (WGS) entry which is preliminary data.</text>
</comment>
<reference evidence="1" key="2">
    <citation type="journal article" date="2023" name="BMC Genomics">
        <title>Pest status, molecular evolution, and epigenetic factors derived from the genome assembly of Frankliniella fusca, a thysanopteran phytovirus vector.</title>
        <authorList>
            <person name="Catto M.A."/>
            <person name="Labadie P.E."/>
            <person name="Jacobson A.L."/>
            <person name="Kennedy G.G."/>
            <person name="Srinivasan R."/>
            <person name="Hunt B.G."/>
        </authorList>
    </citation>
    <scope>NUCLEOTIDE SEQUENCE</scope>
    <source>
        <strain evidence="1">PL_HMW_Pooled</strain>
    </source>
</reference>
<evidence type="ECO:0000313" key="1">
    <source>
        <dbReference type="EMBL" id="KAK3925123.1"/>
    </source>
</evidence>
<sequence>MNTLAQKLALLKNDLYFLKRLDFKNGNILWCPTGYLGELRPFGRKFRPFCSISYCLAATAVNVDEKSSKCMLAVVFRVICRDAILGAKILSVWLCGEGFWGLGPSRKNWKIGYIMKRGERGSRGREPPGLNE</sequence>
<dbReference type="Proteomes" id="UP001219518">
    <property type="component" value="Unassembled WGS sequence"/>
</dbReference>
<protein>
    <submittedName>
        <fullName evidence="1">Uncharacterized protein</fullName>
    </submittedName>
</protein>
<gene>
    <name evidence="1" type="ORF">KUF71_013392</name>
</gene>
<name>A0AAE1HPQ7_9NEOP</name>
<dbReference type="EMBL" id="JAHWGI010001217">
    <property type="protein sequence ID" value="KAK3925123.1"/>
    <property type="molecule type" value="Genomic_DNA"/>
</dbReference>
<evidence type="ECO:0000313" key="2">
    <source>
        <dbReference type="Proteomes" id="UP001219518"/>
    </source>
</evidence>
<accession>A0AAE1HPQ7</accession>